<reference evidence="1 2" key="1">
    <citation type="submission" date="2017-08" db="EMBL/GenBank/DDBJ databases">
        <title>Infants hospitalized years apart are colonized by the same room-sourced microbial strains.</title>
        <authorList>
            <person name="Brooks B."/>
            <person name="Olm M.R."/>
            <person name="Firek B.A."/>
            <person name="Baker R."/>
            <person name="Thomas B.C."/>
            <person name="Morowitz M.J."/>
            <person name="Banfield J.F."/>
        </authorList>
    </citation>
    <scope>NUCLEOTIDE SEQUENCE [LARGE SCALE GENOMIC DNA]</scope>
    <source>
        <strain evidence="1">S2_003_000_R2_14</strain>
    </source>
</reference>
<dbReference type="EMBL" id="QFQP01000059">
    <property type="protein sequence ID" value="PZR04362.1"/>
    <property type="molecule type" value="Genomic_DNA"/>
</dbReference>
<accession>A0A2W5SN52</accession>
<gene>
    <name evidence="1" type="ORF">DI536_34435</name>
</gene>
<proteinExistence type="predicted"/>
<organism evidence="1 2">
    <name type="scientific">Archangium gephyra</name>
    <dbReference type="NCBI Taxonomy" id="48"/>
    <lineage>
        <taxon>Bacteria</taxon>
        <taxon>Pseudomonadati</taxon>
        <taxon>Myxococcota</taxon>
        <taxon>Myxococcia</taxon>
        <taxon>Myxococcales</taxon>
        <taxon>Cystobacterineae</taxon>
        <taxon>Archangiaceae</taxon>
        <taxon>Archangium</taxon>
    </lineage>
</organism>
<evidence type="ECO:0008006" key="3">
    <source>
        <dbReference type="Google" id="ProtNLM"/>
    </source>
</evidence>
<evidence type="ECO:0000313" key="1">
    <source>
        <dbReference type="EMBL" id="PZR04362.1"/>
    </source>
</evidence>
<evidence type="ECO:0000313" key="2">
    <source>
        <dbReference type="Proteomes" id="UP000249061"/>
    </source>
</evidence>
<dbReference type="InterPro" id="IPR025368">
    <property type="entry name" value="DUF4272"/>
</dbReference>
<comment type="caution">
    <text evidence="1">The sequence shown here is derived from an EMBL/GenBank/DDBJ whole genome shotgun (WGS) entry which is preliminary data.</text>
</comment>
<dbReference type="Pfam" id="PF14094">
    <property type="entry name" value="DUF4272"/>
    <property type="match status" value="1"/>
</dbReference>
<name>A0A2W5SN52_9BACT</name>
<dbReference type="Proteomes" id="UP000249061">
    <property type="component" value="Unassembled WGS sequence"/>
</dbReference>
<sequence length="367" mass="39247">MTDHCTLYVPLPFFPSADQLTPLARGAKVEVNDAARTARITWRGLEVQLTCLPPGDVGEHLQGLAGYVAANGGNPALQTRVLHTRSVYGCTIEPGFDDEGRVAAFVGGLAHAANGLRFEGGDLFGPDGRSILRDGALPTPDARRVLARARVLLALAVRGLLEDDTGTPQQADAEALRQKLAAWANAEVADELEPDERDFLHAPLGKVDRQDVVNAVWQAEGAQVLLWALKLQPLPPHDGQVHPYEVAKTTGVLSPPPPALHAATLRPAGEIEALRRALLGIHWRLVEFRVKPGPVDFVAFAQKNWFGGFSLSGVALADKDLAVGGVPLSQAEPQQVGLTSSIALERHRAANWLIGAEPVYSRVVAPT</sequence>
<protein>
    <recommendedName>
        <fullName evidence="3">DUF4272 domain-containing protein</fullName>
    </recommendedName>
</protein>
<dbReference type="AlphaFoldDB" id="A0A2W5SN52"/>